<gene>
    <name evidence="2" type="ORF">SAMN05444272_2154</name>
</gene>
<dbReference type="InterPro" id="IPR000182">
    <property type="entry name" value="GNAT_dom"/>
</dbReference>
<keyword evidence="3" id="KW-1185">Reference proteome</keyword>
<dbReference type="Proteomes" id="UP000186002">
    <property type="component" value="Unassembled WGS sequence"/>
</dbReference>
<dbReference type="Gene3D" id="3.40.630.30">
    <property type="match status" value="1"/>
</dbReference>
<accession>A0A1M7H9R9</accession>
<dbReference type="GO" id="GO:0016747">
    <property type="term" value="F:acyltransferase activity, transferring groups other than amino-acyl groups"/>
    <property type="evidence" value="ECO:0007669"/>
    <property type="project" value="InterPro"/>
</dbReference>
<name>A0A1M7H9R9_9HYPH</name>
<dbReference type="InterPro" id="IPR016181">
    <property type="entry name" value="Acyl_CoA_acyltransferase"/>
</dbReference>
<dbReference type="SUPFAM" id="SSF55729">
    <property type="entry name" value="Acyl-CoA N-acyltransferases (Nat)"/>
    <property type="match status" value="1"/>
</dbReference>
<dbReference type="PROSITE" id="PS51186">
    <property type="entry name" value="GNAT"/>
    <property type="match status" value="1"/>
</dbReference>
<dbReference type="STRING" id="735517.SAMN05444272_2154"/>
<dbReference type="Pfam" id="PF08445">
    <property type="entry name" value="FR47"/>
    <property type="match status" value="1"/>
</dbReference>
<dbReference type="InterPro" id="IPR013653">
    <property type="entry name" value="GCN5-like_dom"/>
</dbReference>
<evidence type="ECO:0000313" key="3">
    <source>
        <dbReference type="Proteomes" id="UP000186002"/>
    </source>
</evidence>
<dbReference type="AlphaFoldDB" id="A0A1M7H9R9"/>
<organism evidence="2 3">
    <name type="scientific">Roseibium suaedae</name>
    <dbReference type="NCBI Taxonomy" id="735517"/>
    <lineage>
        <taxon>Bacteria</taxon>
        <taxon>Pseudomonadati</taxon>
        <taxon>Pseudomonadota</taxon>
        <taxon>Alphaproteobacteria</taxon>
        <taxon>Hyphomicrobiales</taxon>
        <taxon>Stappiaceae</taxon>
        <taxon>Roseibium</taxon>
    </lineage>
</organism>
<protein>
    <submittedName>
        <fullName evidence="2">FR47-like protein</fullName>
    </submittedName>
</protein>
<evidence type="ECO:0000313" key="2">
    <source>
        <dbReference type="EMBL" id="SHM25291.1"/>
    </source>
</evidence>
<sequence>MTRTGDPLEKVVWNSLTTRHARFALSTDMARRFNPDISPFAATPDDTPESLSALASLLAGPQDEVFLLQVRPVALPATMELRMKADGLLLVKDRQIPQVKCSHPVLDLGAADAQDMLDLATLTKPGPFKLRTPELGSFIGVRIDGRLAAMAGERMNLEGHTEVSGVCTHPDFRGLGLAGALSDQVARRIEARGDTPFLHSYANNQGALKLYDKLGFTIRHPVHAAIAGLTA</sequence>
<feature type="domain" description="N-acetyltransferase" evidence="1">
    <location>
        <begin position="103"/>
        <end position="231"/>
    </location>
</feature>
<proteinExistence type="predicted"/>
<dbReference type="EMBL" id="FRBW01000002">
    <property type="protein sequence ID" value="SHM25291.1"/>
    <property type="molecule type" value="Genomic_DNA"/>
</dbReference>
<dbReference type="OrthoDB" id="9797456at2"/>
<reference evidence="2 3" key="1">
    <citation type="submission" date="2016-11" db="EMBL/GenBank/DDBJ databases">
        <authorList>
            <person name="Jaros S."/>
            <person name="Januszkiewicz K."/>
            <person name="Wedrychowicz H."/>
        </authorList>
    </citation>
    <scope>NUCLEOTIDE SEQUENCE [LARGE SCALE GENOMIC DNA]</scope>
    <source>
        <strain evidence="2 3">DSM 22153</strain>
    </source>
</reference>
<dbReference type="RefSeq" id="WP_073012848.1">
    <property type="nucleotide sequence ID" value="NZ_FRBW01000002.1"/>
</dbReference>
<dbReference type="CDD" id="cd04301">
    <property type="entry name" value="NAT_SF"/>
    <property type="match status" value="1"/>
</dbReference>
<evidence type="ECO:0000259" key="1">
    <source>
        <dbReference type="PROSITE" id="PS51186"/>
    </source>
</evidence>